<evidence type="ECO:0000313" key="2">
    <source>
        <dbReference type="Proteomes" id="UP000245048"/>
    </source>
</evidence>
<dbReference type="EMBL" id="PDOA01000037">
    <property type="protein sequence ID" value="PWC26465.1"/>
    <property type="molecule type" value="Genomic_DNA"/>
</dbReference>
<reference evidence="2" key="1">
    <citation type="submission" date="2017-10" db="EMBL/GenBank/DDBJ databases">
        <authorList>
            <person name="Toshchakov S.V."/>
            <person name="Goeva M.A."/>
        </authorList>
    </citation>
    <scope>NUCLEOTIDE SEQUENCE [LARGE SCALE GENOMIC DNA]</scope>
    <source>
        <strain evidence="2">JR1/69-1-13</strain>
    </source>
</reference>
<proteinExistence type="predicted"/>
<sequence>MTLTLQRVEAPDLCEGSEWTVVDQDVLAEQIARIAVGQYRHVARILLGAGASAANVIQAAKKDAVALLSLKPEEKPWHRDGWVFQAISWIAAHSDGSVAIRAPHLIKAHKGFDGLKLEFSDTGAVTAVVVFEDKATDNPRDTIRDDVWPGIVRLEQGERSNELSQEVSALLETQLKSFPDLDVDAAVQEIAWKEARRYRVAITVDKSHANAKLRMALFKDFDSHAPGDTSRRLAETMHVSDLRPWMQAFANLVITKINGLPDNV</sequence>
<protein>
    <submittedName>
        <fullName evidence="1">Uncharacterized protein</fullName>
    </submittedName>
</protein>
<dbReference type="RefSeq" id="WP_109519263.1">
    <property type="nucleotide sequence ID" value="NZ_PDOA01000037.1"/>
</dbReference>
<accession>A0A2U1UXQ9</accession>
<name>A0A2U1UXQ9_9PROT</name>
<keyword evidence="2" id="KW-1185">Reference proteome</keyword>
<gene>
    <name evidence="1" type="ORF">CR165_23040</name>
</gene>
<dbReference type="Proteomes" id="UP000245048">
    <property type="component" value="Unassembled WGS sequence"/>
</dbReference>
<organism evidence="1 2">
    <name type="scientific">Teichococcus aestuarii</name>
    <dbReference type="NCBI Taxonomy" id="568898"/>
    <lineage>
        <taxon>Bacteria</taxon>
        <taxon>Pseudomonadati</taxon>
        <taxon>Pseudomonadota</taxon>
        <taxon>Alphaproteobacteria</taxon>
        <taxon>Acetobacterales</taxon>
        <taxon>Roseomonadaceae</taxon>
        <taxon>Roseomonas</taxon>
    </lineage>
</organism>
<evidence type="ECO:0000313" key="1">
    <source>
        <dbReference type="EMBL" id="PWC26465.1"/>
    </source>
</evidence>
<dbReference type="OrthoDB" id="5117958at2"/>
<comment type="caution">
    <text evidence="1">The sequence shown here is derived from an EMBL/GenBank/DDBJ whole genome shotgun (WGS) entry which is preliminary data.</text>
</comment>
<dbReference type="AlphaFoldDB" id="A0A2U1UXQ9"/>